<dbReference type="AlphaFoldDB" id="A0A5C6ZH52"/>
<dbReference type="OrthoDB" id="862563at2"/>
<evidence type="ECO:0000256" key="1">
    <source>
        <dbReference type="ARBA" id="ARBA00022729"/>
    </source>
</evidence>
<dbReference type="NCBIfam" id="TIGR04183">
    <property type="entry name" value="Por_Secre_tail"/>
    <property type="match status" value="1"/>
</dbReference>
<evidence type="ECO:0000256" key="2">
    <source>
        <dbReference type="SAM" id="SignalP"/>
    </source>
</evidence>
<comment type="caution">
    <text evidence="4">The sequence shown here is derived from an EMBL/GenBank/DDBJ whole genome shotgun (WGS) entry which is preliminary data.</text>
</comment>
<feature type="domain" description="Secretion system C-terminal sorting" evidence="3">
    <location>
        <begin position="41"/>
        <end position="110"/>
    </location>
</feature>
<dbReference type="Proteomes" id="UP000321578">
    <property type="component" value="Unassembled WGS sequence"/>
</dbReference>
<accession>A0A5C6ZH52</accession>
<feature type="chain" id="PRO_5023149647" evidence="2">
    <location>
        <begin position="23"/>
        <end position="111"/>
    </location>
</feature>
<feature type="signal peptide" evidence="2">
    <location>
        <begin position="1"/>
        <end position="22"/>
    </location>
</feature>
<reference evidence="4 5" key="1">
    <citation type="submission" date="2019-08" db="EMBL/GenBank/DDBJ databases">
        <title>Genomes of Subsaximicrobium wynnwilliamsii strains.</title>
        <authorList>
            <person name="Bowman J.P."/>
        </authorList>
    </citation>
    <scope>NUCLEOTIDE SEQUENCE [LARGE SCALE GENOMIC DNA]</scope>
    <source>
        <strain evidence="4 5">2-80-2</strain>
    </source>
</reference>
<evidence type="ECO:0000313" key="4">
    <source>
        <dbReference type="EMBL" id="TXD88205.1"/>
    </source>
</evidence>
<dbReference type="InterPro" id="IPR026444">
    <property type="entry name" value="Secre_tail"/>
</dbReference>
<dbReference type="EMBL" id="VORO01000016">
    <property type="protein sequence ID" value="TXD88205.1"/>
    <property type="molecule type" value="Genomic_DNA"/>
</dbReference>
<evidence type="ECO:0000313" key="5">
    <source>
        <dbReference type="Proteomes" id="UP000321578"/>
    </source>
</evidence>
<evidence type="ECO:0000259" key="3">
    <source>
        <dbReference type="Pfam" id="PF18962"/>
    </source>
</evidence>
<name>A0A5C6ZH52_9FLAO</name>
<protein>
    <submittedName>
        <fullName evidence="4">T9SS type A sorting domain-containing protein</fullName>
    </submittedName>
</protein>
<gene>
    <name evidence="4" type="ORF">ESY86_13990</name>
</gene>
<dbReference type="RefSeq" id="WP_147087214.1">
    <property type="nucleotide sequence ID" value="NZ_VORM01000015.1"/>
</dbReference>
<keyword evidence="5" id="KW-1185">Reference proteome</keyword>
<proteinExistence type="predicted"/>
<sequence length="111" mass="12384">MKNYVFIIFFTFTLGFSSIGFAQSSDLQQSPKTETIEGLSIYPNPVSNGKLYITTKSNLIKSVDIFDVLGKRIVSTSLFGKELNISKLTPGVYIIKIEENNVTATRKLVVR</sequence>
<organism evidence="4 5">
    <name type="scientific">Subsaximicrobium wynnwilliamsii</name>
    <dbReference type="NCBI Taxonomy" id="291179"/>
    <lineage>
        <taxon>Bacteria</taxon>
        <taxon>Pseudomonadati</taxon>
        <taxon>Bacteroidota</taxon>
        <taxon>Flavobacteriia</taxon>
        <taxon>Flavobacteriales</taxon>
        <taxon>Flavobacteriaceae</taxon>
        <taxon>Subsaximicrobium</taxon>
    </lineage>
</organism>
<keyword evidence="1 2" id="KW-0732">Signal</keyword>
<dbReference type="Pfam" id="PF18962">
    <property type="entry name" value="Por_Secre_tail"/>
    <property type="match status" value="1"/>
</dbReference>